<evidence type="ECO:0000313" key="3">
    <source>
        <dbReference type="EMBL" id="RED16238.1"/>
    </source>
</evidence>
<feature type="region of interest" description="Disordered" evidence="1">
    <location>
        <begin position="45"/>
        <end position="65"/>
    </location>
</feature>
<dbReference type="OrthoDB" id="8478256at2"/>
<keyword evidence="2" id="KW-0732">Signal</keyword>
<accession>A0A3D9FF05</accession>
<evidence type="ECO:0000256" key="2">
    <source>
        <dbReference type="SAM" id="SignalP"/>
    </source>
</evidence>
<gene>
    <name evidence="3" type="ORF">DFR46_1257</name>
</gene>
<dbReference type="EMBL" id="QRDP01000004">
    <property type="protein sequence ID" value="RED16238.1"/>
    <property type="molecule type" value="Genomic_DNA"/>
</dbReference>
<evidence type="ECO:0000313" key="4">
    <source>
        <dbReference type="Proteomes" id="UP000256310"/>
    </source>
</evidence>
<dbReference type="Proteomes" id="UP000256310">
    <property type="component" value="Unassembled WGS sequence"/>
</dbReference>
<dbReference type="PROSITE" id="PS51257">
    <property type="entry name" value="PROKAR_LIPOPROTEIN"/>
    <property type="match status" value="1"/>
</dbReference>
<organism evidence="3 4">
    <name type="scientific">Parasphingopyxis lamellibrachiae</name>
    <dbReference type="NCBI Taxonomy" id="680125"/>
    <lineage>
        <taxon>Bacteria</taxon>
        <taxon>Pseudomonadati</taxon>
        <taxon>Pseudomonadota</taxon>
        <taxon>Alphaproteobacteria</taxon>
        <taxon>Sphingomonadales</taxon>
        <taxon>Sphingomonadaceae</taxon>
        <taxon>Parasphingopyxis</taxon>
    </lineage>
</organism>
<sequence length="137" mass="13861">MRKVMVVTSLVVMGASLSACSVFGGGRDRPDEFLVSRSAPLVIPPDFALTPPRPGEPAARGADSSTEALQAMFGGPAPRSAAEAALIGEADPASARPGIRSNVGDPDTQAVDYGSTTQAILNAPEGDAPEATVSTPQ</sequence>
<keyword evidence="4" id="KW-1185">Reference proteome</keyword>
<dbReference type="AlphaFoldDB" id="A0A3D9FF05"/>
<dbReference type="InterPro" id="IPR021395">
    <property type="entry name" value="DUF3035"/>
</dbReference>
<feature type="chain" id="PRO_5017833571" evidence="2">
    <location>
        <begin position="25"/>
        <end position="137"/>
    </location>
</feature>
<reference evidence="3 4" key="1">
    <citation type="submission" date="2018-07" db="EMBL/GenBank/DDBJ databases">
        <title>Genomic Encyclopedia of Type Strains, Phase IV (KMG-IV): sequencing the most valuable type-strain genomes for metagenomic binning, comparative biology and taxonomic classification.</title>
        <authorList>
            <person name="Goeker M."/>
        </authorList>
    </citation>
    <scope>NUCLEOTIDE SEQUENCE [LARGE SCALE GENOMIC DNA]</scope>
    <source>
        <strain evidence="3 4">DSM 26725</strain>
    </source>
</reference>
<comment type="caution">
    <text evidence="3">The sequence shown here is derived from an EMBL/GenBank/DDBJ whole genome shotgun (WGS) entry which is preliminary data.</text>
</comment>
<name>A0A3D9FF05_9SPHN</name>
<feature type="region of interest" description="Disordered" evidence="1">
    <location>
        <begin position="89"/>
        <end position="111"/>
    </location>
</feature>
<protein>
    <submittedName>
        <fullName evidence="3">Beta-barrel assembly complex subunit BamF</fullName>
    </submittedName>
</protein>
<proteinExistence type="predicted"/>
<feature type="signal peptide" evidence="2">
    <location>
        <begin position="1"/>
        <end position="24"/>
    </location>
</feature>
<evidence type="ECO:0000256" key="1">
    <source>
        <dbReference type="SAM" id="MobiDB-lite"/>
    </source>
</evidence>
<dbReference type="Pfam" id="PF11233">
    <property type="entry name" value="DUF3035"/>
    <property type="match status" value="1"/>
</dbReference>
<dbReference type="RefSeq" id="WP_116235664.1">
    <property type="nucleotide sequence ID" value="NZ_QRDP01000004.1"/>
</dbReference>